<organism evidence="1 6">
    <name type="scientific">Bacillus mycoides</name>
    <dbReference type="NCBI Taxonomy" id="1405"/>
    <lineage>
        <taxon>Bacteria</taxon>
        <taxon>Bacillati</taxon>
        <taxon>Bacillota</taxon>
        <taxon>Bacilli</taxon>
        <taxon>Bacillales</taxon>
        <taxon>Bacillaceae</taxon>
        <taxon>Bacillus</taxon>
        <taxon>Bacillus cereus group</taxon>
    </lineage>
</organism>
<dbReference type="Gene3D" id="1.10.10.1150">
    <property type="entry name" value="Coenzyme PQQ synthesis protein D (PqqD)"/>
    <property type="match status" value="1"/>
</dbReference>
<dbReference type="Proteomes" id="UP000175706">
    <property type="component" value="Unassembled WGS sequence"/>
</dbReference>
<evidence type="ECO:0000313" key="2">
    <source>
        <dbReference type="EMBL" id="OOR06310.1"/>
    </source>
</evidence>
<evidence type="ECO:0000313" key="1">
    <source>
        <dbReference type="EMBL" id="OFD72006.1"/>
    </source>
</evidence>
<gene>
    <name evidence="4" type="ORF">BACWE_39050</name>
    <name evidence="2" type="ORF">BW900_12925</name>
    <name evidence="1" type="ORF">BWGOE8_52780</name>
    <name evidence="5" type="ORF">I6G81_26360</name>
    <name evidence="3" type="ORF">S3E15_05140</name>
</gene>
<dbReference type="RefSeq" id="WP_000095761.1">
    <property type="nucleotide sequence ID" value="NZ_CM125442.1"/>
</dbReference>
<evidence type="ECO:0000313" key="7">
    <source>
        <dbReference type="Proteomes" id="UP000190696"/>
    </source>
</evidence>
<dbReference type="EMBL" id="MRWU01000006">
    <property type="protein sequence ID" value="OSX92964.1"/>
    <property type="molecule type" value="Genomic_DNA"/>
</dbReference>
<evidence type="ECO:0000313" key="10">
    <source>
        <dbReference type="Proteomes" id="UP000596196"/>
    </source>
</evidence>
<accession>A0A1E8B0M1</accession>
<dbReference type="eggNOG" id="ENOG5033BC0">
    <property type="taxonomic scope" value="Bacteria"/>
</dbReference>
<reference evidence="4 9" key="2">
    <citation type="submission" date="2016-10" db="EMBL/GenBank/DDBJ databases">
        <title>Genome Sequence of Bacillus weihenstephanensis GM6LP.</title>
        <authorList>
            <person name="Poehlein A."/>
            <person name="Wemheuer F."/>
            <person name="Hollensteiner J."/>
            <person name="Wemheuer B."/>
        </authorList>
    </citation>
    <scope>NUCLEOTIDE SEQUENCE [LARGE SCALE GENOMIC DNA]</scope>
    <source>
        <strain evidence="4 9">GM6LP</strain>
    </source>
</reference>
<dbReference type="InterPro" id="IPR008792">
    <property type="entry name" value="PQQD"/>
</dbReference>
<dbReference type="Pfam" id="PF05402">
    <property type="entry name" value="PqqD"/>
    <property type="match status" value="1"/>
</dbReference>
<dbReference type="KEGG" id="bmyo:BG05_758"/>
<reference evidence="2 7" key="4">
    <citation type="submission" date="2017-01" db="EMBL/GenBank/DDBJ databases">
        <title>Bacillus cereus isolates.</title>
        <authorList>
            <person name="Beno S.M."/>
        </authorList>
    </citation>
    <scope>NUCLEOTIDE SEQUENCE [LARGE SCALE GENOMIC DNA]</scope>
    <source>
        <strain evidence="2 7">FSL W7-1108</strain>
    </source>
</reference>
<dbReference type="Proteomes" id="UP000236165">
    <property type="component" value="Unassembled WGS sequence"/>
</dbReference>
<dbReference type="PATRIC" id="fig|86662.25.peg.5412"/>
<name>A0A076W4Q4_BACMY</name>
<dbReference type="OrthoDB" id="1495225at2"/>
<dbReference type="AlphaFoldDB" id="A0A076W4Q4"/>
<dbReference type="EMBL" id="MUAI01000008">
    <property type="protein sequence ID" value="OOR06310.1"/>
    <property type="molecule type" value="Genomic_DNA"/>
</dbReference>
<proteinExistence type="predicted"/>
<dbReference type="InterPro" id="IPR041881">
    <property type="entry name" value="PqqD_sf"/>
</dbReference>
<sequence length="99" mass="11122">MSSKQTISLHSFVVQGQENVVSDMDGEKVMMSIHNGKYYNLGGIGGEIWSLINELISVNQVIDILLSRYMIEEAECKEQVLSFLNHLYAEGLISVDEKL</sequence>
<dbReference type="NCBIfam" id="NF033536">
    <property type="entry name" value="lasso_PqqD_Bac"/>
    <property type="match status" value="1"/>
</dbReference>
<evidence type="ECO:0000313" key="8">
    <source>
        <dbReference type="Proteomes" id="UP000194131"/>
    </source>
</evidence>
<reference evidence="3 8" key="3">
    <citation type="submission" date="2016-12" db="EMBL/GenBank/DDBJ databases">
        <title>Genome Sequences of Twelve Sporeforming Bacillus Species Isolated from Foods.</title>
        <authorList>
            <person name="De Jong A."/>
            <person name="Holsappel S."/>
            <person name="Kuipers O.P."/>
        </authorList>
    </citation>
    <scope>NUCLEOTIDE SEQUENCE [LARGE SCALE GENOMIC DNA]</scope>
    <source>
        <strain evidence="3 8">S3E15</strain>
    </source>
</reference>
<protein>
    <submittedName>
        <fullName evidence="5">Lasso peptide biosynthesis PqqD family chaperone</fullName>
    </submittedName>
    <submittedName>
        <fullName evidence="2">Metallophosphoesterase</fullName>
    </submittedName>
</protein>
<dbReference type="Proteomes" id="UP000190696">
    <property type="component" value="Unassembled WGS sequence"/>
</dbReference>
<evidence type="ECO:0000313" key="6">
    <source>
        <dbReference type="Proteomes" id="UP000175706"/>
    </source>
</evidence>
<dbReference type="Proteomes" id="UP000596196">
    <property type="component" value="Chromosome"/>
</dbReference>
<dbReference type="EMBL" id="LXLT01000067">
    <property type="protein sequence ID" value="OFD72006.1"/>
    <property type="molecule type" value="Genomic_DNA"/>
</dbReference>
<evidence type="ECO:0000313" key="3">
    <source>
        <dbReference type="EMBL" id="OSX92964.1"/>
    </source>
</evidence>
<evidence type="ECO:0000313" key="4">
    <source>
        <dbReference type="EMBL" id="PJN69231.1"/>
    </source>
</evidence>
<evidence type="ECO:0000313" key="9">
    <source>
        <dbReference type="Proteomes" id="UP000236165"/>
    </source>
</evidence>
<evidence type="ECO:0000313" key="5">
    <source>
        <dbReference type="EMBL" id="QQA15841.1"/>
    </source>
</evidence>
<keyword evidence="10" id="KW-1185">Reference proteome</keyword>
<reference evidence="5 10" key="5">
    <citation type="submission" date="2020-12" db="EMBL/GenBank/DDBJ databases">
        <title>FDA dAtabase for Regulatory Grade micrObial Sequences (FDA-ARGOS): Supporting development and validation of Infectious Disease Dx tests.</title>
        <authorList>
            <person name="Nelson B."/>
            <person name="Plummer A."/>
            <person name="Tallon L."/>
            <person name="Sadzewicz L."/>
            <person name="Zhao X."/>
            <person name="Boylan J."/>
            <person name="Ott S."/>
            <person name="Bowen H."/>
            <person name="Vavikolanu K."/>
            <person name="Mehta A."/>
            <person name="Aluvathingal J."/>
            <person name="Nadendla S."/>
            <person name="Myers T."/>
            <person name="Yan Y."/>
            <person name="Sichtig H."/>
        </authorList>
    </citation>
    <scope>NUCLEOTIDE SEQUENCE [LARGE SCALE GENOMIC DNA]</scope>
    <source>
        <strain evidence="5 10">FDAARGOS_924</strain>
    </source>
</reference>
<reference evidence="1 6" key="1">
    <citation type="submission" date="2016-05" db="EMBL/GenBank/DDBJ databases">
        <title>Bacillus thuringiensis and Bacillus weihenstephanensis as novel biocontrol agents of wilt causing Verticillium species.</title>
        <authorList>
            <person name="Hollensteiner J."/>
            <person name="Wemheuer F."/>
            <person name="Harting R."/>
            <person name="Kolarzyk A."/>
            <person name="Diaz-Valerio S."/>
            <person name="Poehlein A."/>
            <person name="Brzuszkiewicz E."/>
            <person name="Nesemann K."/>
            <person name="Braus-Stromeyer S."/>
            <person name="Braus G."/>
            <person name="Daniel R."/>
            <person name="Liesegang H."/>
        </authorList>
    </citation>
    <scope>NUCLEOTIDE SEQUENCE [LARGE SCALE GENOMIC DNA]</scope>
    <source>
        <strain evidence="1 6">GOE8</strain>
    </source>
</reference>
<accession>A0A076W4Q4</accession>
<dbReference type="EMBL" id="CP065877">
    <property type="protein sequence ID" value="QQA15841.1"/>
    <property type="molecule type" value="Genomic_DNA"/>
</dbReference>
<dbReference type="Proteomes" id="UP000194131">
    <property type="component" value="Unassembled WGS sequence"/>
</dbReference>
<dbReference type="EMBL" id="MKZQ01000047">
    <property type="protein sequence ID" value="PJN69231.1"/>
    <property type="molecule type" value="Genomic_DNA"/>
</dbReference>
<dbReference type="GeneID" id="34218091"/>